<keyword evidence="1" id="KW-0472">Membrane</keyword>
<dbReference type="Proteomes" id="UP000195897">
    <property type="component" value="Unassembled WGS sequence"/>
</dbReference>
<accession>A0A1Y4LBF4</accession>
<proteinExistence type="predicted"/>
<name>A0A1Y4LBF4_9FIRM</name>
<sequence length="240" mass="26397">MTAQEFITAVTRQVRFFPDREQIGRELMDHLDDSAADLQEFEGLSERDAYAQAVENMGDPGEIGRALDRAHNTVGNWTWFVSKVLCIVVCVLLGAPMAIGTVTSLGMSIYNMVDYSKANVEFEAPVDTWVDVGETLELGPKRVTIDWVARLENGDVCVRYHSYSIGRAAWGVSSPEILVDDDMHYNGSGASYSGIITVGWVTRENVGGDACTLTIGWPEWKNAEKSTVQIELPAREEGAA</sequence>
<protein>
    <submittedName>
        <fullName evidence="2">Uncharacterized protein</fullName>
    </submittedName>
</protein>
<dbReference type="EMBL" id="NFKK01000002">
    <property type="protein sequence ID" value="OUP54053.1"/>
    <property type="molecule type" value="Genomic_DNA"/>
</dbReference>
<feature type="transmembrane region" description="Helical" evidence="1">
    <location>
        <begin position="77"/>
        <end position="102"/>
    </location>
</feature>
<organism evidence="2 3">
    <name type="scientific">Butyricicoccus pullicaecorum</name>
    <dbReference type="NCBI Taxonomy" id="501571"/>
    <lineage>
        <taxon>Bacteria</taxon>
        <taxon>Bacillati</taxon>
        <taxon>Bacillota</taxon>
        <taxon>Clostridia</taxon>
        <taxon>Eubacteriales</taxon>
        <taxon>Butyricicoccaceae</taxon>
        <taxon>Butyricicoccus</taxon>
    </lineage>
</organism>
<evidence type="ECO:0000313" key="2">
    <source>
        <dbReference type="EMBL" id="OUP54053.1"/>
    </source>
</evidence>
<reference evidence="3" key="1">
    <citation type="submission" date="2017-04" db="EMBL/GenBank/DDBJ databases">
        <title>Function of individual gut microbiota members based on whole genome sequencing of pure cultures obtained from chicken caecum.</title>
        <authorList>
            <person name="Medvecky M."/>
            <person name="Cejkova D."/>
            <person name="Polansky O."/>
            <person name="Karasova D."/>
            <person name="Kubasova T."/>
            <person name="Cizek A."/>
            <person name="Rychlik I."/>
        </authorList>
    </citation>
    <scope>NUCLEOTIDE SEQUENCE [LARGE SCALE GENOMIC DNA]</scope>
    <source>
        <strain evidence="3">An180</strain>
    </source>
</reference>
<evidence type="ECO:0000313" key="3">
    <source>
        <dbReference type="Proteomes" id="UP000195897"/>
    </source>
</evidence>
<dbReference type="AlphaFoldDB" id="A0A1Y4LBF4"/>
<keyword evidence="1" id="KW-1133">Transmembrane helix</keyword>
<keyword evidence="1" id="KW-0812">Transmembrane</keyword>
<dbReference type="NCBIfam" id="NF038403">
    <property type="entry name" value="perm_prefix_1"/>
    <property type="match status" value="1"/>
</dbReference>
<comment type="caution">
    <text evidence="2">The sequence shown here is derived from an EMBL/GenBank/DDBJ whole genome shotgun (WGS) entry which is preliminary data.</text>
</comment>
<dbReference type="RefSeq" id="WP_087370313.1">
    <property type="nucleotide sequence ID" value="NZ_NFKK01000002.1"/>
</dbReference>
<gene>
    <name evidence="2" type="ORF">B5F17_02260</name>
</gene>
<evidence type="ECO:0000256" key="1">
    <source>
        <dbReference type="SAM" id="Phobius"/>
    </source>
</evidence>
<dbReference type="InterPro" id="IPR047928">
    <property type="entry name" value="Perm_prefix_1"/>
</dbReference>